<feature type="coiled-coil region" evidence="1">
    <location>
        <begin position="86"/>
        <end position="127"/>
    </location>
</feature>
<comment type="caution">
    <text evidence="2">The sequence shown here is derived from an EMBL/GenBank/DDBJ whole genome shotgun (WGS) entry which is preliminary data.</text>
</comment>
<dbReference type="EMBL" id="NFCF01000059">
    <property type="protein sequence ID" value="OTW51424.1"/>
    <property type="molecule type" value="Genomic_DNA"/>
</dbReference>
<accession>A0A242WBI0</accession>
<evidence type="ECO:0000256" key="1">
    <source>
        <dbReference type="SAM" id="Coils"/>
    </source>
</evidence>
<name>A0A242WBI0_BACTU</name>
<evidence type="ECO:0000313" key="3">
    <source>
        <dbReference type="Proteomes" id="UP000195152"/>
    </source>
</evidence>
<evidence type="ECO:0000313" key="2">
    <source>
        <dbReference type="EMBL" id="OTW51424.1"/>
    </source>
</evidence>
<sequence length="139" mass="16929">MNINRYLPCHTPLLHIHYGELTYFKEMEDVFMYPYNPYNPYNQNGYQPQYDLQAQYQQYIDTAEQVNPYDQNRQFQLPISFPGAGNRQLERRVNELEQRVRQLENTVERHTRRLNRLNQRLRTIENRLNIPFSALEDGF</sequence>
<dbReference type="Gene3D" id="1.20.1270.70">
    <property type="entry name" value="Designed single chain three-helix bundle"/>
    <property type="match status" value="1"/>
</dbReference>
<gene>
    <name evidence="2" type="ORF">BK699_07500</name>
</gene>
<organism evidence="2 3">
    <name type="scientific">Bacillus thuringiensis serovar mexicanensis</name>
    <dbReference type="NCBI Taxonomy" id="180868"/>
    <lineage>
        <taxon>Bacteria</taxon>
        <taxon>Bacillati</taxon>
        <taxon>Bacillota</taxon>
        <taxon>Bacilli</taxon>
        <taxon>Bacillales</taxon>
        <taxon>Bacillaceae</taxon>
        <taxon>Bacillus</taxon>
        <taxon>Bacillus cereus group</taxon>
    </lineage>
</organism>
<proteinExistence type="predicted"/>
<reference evidence="2 3" key="1">
    <citation type="submission" date="2016-10" db="EMBL/GenBank/DDBJ databases">
        <title>Comparative genomics of Bacillus thuringiensis reveals a path to pathogens against multiple invertebrate hosts.</title>
        <authorList>
            <person name="Zheng J."/>
            <person name="Gao Q."/>
            <person name="Liu H."/>
            <person name="Peng D."/>
            <person name="Ruan L."/>
            <person name="Sun M."/>
        </authorList>
    </citation>
    <scope>NUCLEOTIDE SEQUENCE [LARGE SCALE GENOMIC DNA]</scope>
    <source>
        <strain evidence="2">BGSC 4AC1</strain>
    </source>
</reference>
<keyword evidence="1" id="KW-0175">Coiled coil</keyword>
<dbReference type="AlphaFoldDB" id="A0A242WBI0"/>
<protein>
    <submittedName>
        <fullName evidence="2">Uncharacterized protein</fullName>
    </submittedName>
</protein>
<dbReference type="Proteomes" id="UP000195152">
    <property type="component" value="Unassembled WGS sequence"/>
</dbReference>